<evidence type="ECO:0000256" key="3">
    <source>
        <dbReference type="ARBA" id="ARBA00022737"/>
    </source>
</evidence>
<evidence type="ECO:0000256" key="5">
    <source>
        <dbReference type="ARBA" id="ARBA00022889"/>
    </source>
</evidence>
<keyword evidence="3" id="KW-0677">Repeat</keyword>
<keyword evidence="7 9" id="KW-0472">Membrane</keyword>
<evidence type="ECO:0000256" key="2">
    <source>
        <dbReference type="ARBA" id="ARBA00022692"/>
    </source>
</evidence>
<dbReference type="Gene3D" id="2.60.40.60">
    <property type="entry name" value="Cadherins"/>
    <property type="match status" value="6"/>
</dbReference>
<keyword evidence="5" id="KW-0130">Cell adhesion</keyword>
<evidence type="ECO:0000256" key="1">
    <source>
        <dbReference type="ARBA" id="ARBA00004370"/>
    </source>
</evidence>
<organism evidence="11 12">
    <name type="scientific">Heterorhabditis bacteriophora</name>
    <name type="common">Entomopathogenic nematode worm</name>
    <dbReference type="NCBI Taxonomy" id="37862"/>
    <lineage>
        <taxon>Eukaryota</taxon>
        <taxon>Metazoa</taxon>
        <taxon>Ecdysozoa</taxon>
        <taxon>Nematoda</taxon>
        <taxon>Chromadorea</taxon>
        <taxon>Rhabditida</taxon>
        <taxon>Rhabditina</taxon>
        <taxon>Rhabditomorpha</taxon>
        <taxon>Strongyloidea</taxon>
        <taxon>Heterorhabditidae</taxon>
        <taxon>Heterorhabditis</taxon>
    </lineage>
</organism>
<dbReference type="SUPFAM" id="SSF49313">
    <property type="entry name" value="Cadherin-like"/>
    <property type="match status" value="6"/>
</dbReference>
<comment type="subcellular location">
    <subcellularLocation>
        <location evidence="1">Membrane</location>
    </subcellularLocation>
</comment>
<dbReference type="InterPro" id="IPR002126">
    <property type="entry name" value="Cadherin-like_dom"/>
</dbReference>
<keyword evidence="2 9" id="KW-0812">Transmembrane</keyword>
<feature type="domain" description="Cadherin" evidence="10">
    <location>
        <begin position="482"/>
        <end position="546"/>
    </location>
</feature>
<keyword evidence="4 8" id="KW-0106">Calcium</keyword>
<proteinExistence type="predicted"/>
<dbReference type="InterPro" id="IPR015919">
    <property type="entry name" value="Cadherin-like_sf"/>
</dbReference>
<keyword evidence="11" id="KW-1185">Reference proteome</keyword>
<feature type="domain" description="Cadherin" evidence="10">
    <location>
        <begin position="169"/>
        <end position="263"/>
    </location>
</feature>
<feature type="transmembrane region" description="Helical" evidence="9">
    <location>
        <begin position="28"/>
        <end position="46"/>
    </location>
</feature>
<dbReference type="PANTHER" id="PTHR24025:SF23">
    <property type="entry name" value="NEURAL-CADHERIN"/>
    <property type="match status" value="1"/>
</dbReference>
<accession>A0A1I7WF94</accession>
<dbReference type="InterPro" id="IPR020894">
    <property type="entry name" value="Cadherin_CS"/>
</dbReference>
<dbReference type="WBParaSite" id="Hba_03642">
    <property type="protein sequence ID" value="Hba_03642"/>
    <property type="gene ID" value="Hba_03642"/>
</dbReference>
<evidence type="ECO:0000256" key="8">
    <source>
        <dbReference type="PROSITE-ProRule" id="PRU00043"/>
    </source>
</evidence>
<dbReference type="InterPro" id="IPR050971">
    <property type="entry name" value="Cadherin-domain_protein"/>
</dbReference>
<protein>
    <submittedName>
        <fullName evidence="12">Cadherin domain-containing protein</fullName>
    </submittedName>
</protein>
<dbReference type="GO" id="GO:0005509">
    <property type="term" value="F:calcium ion binding"/>
    <property type="evidence" value="ECO:0007669"/>
    <property type="project" value="UniProtKB-UniRule"/>
</dbReference>
<keyword evidence="6 9" id="KW-1133">Transmembrane helix</keyword>
<dbReference type="GO" id="GO:0005911">
    <property type="term" value="C:cell-cell junction"/>
    <property type="evidence" value="ECO:0007669"/>
    <property type="project" value="TreeGrafter"/>
</dbReference>
<dbReference type="Proteomes" id="UP000095283">
    <property type="component" value="Unplaced"/>
</dbReference>
<feature type="domain" description="Cadherin" evidence="10">
    <location>
        <begin position="779"/>
        <end position="851"/>
    </location>
</feature>
<evidence type="ECO:0000256" key="7">
    <source>
        <dbReference type="ARBA" id="ARBA00023136"/>
    </source>
</evidence>
<evidence type="ECO:0000313" key="12">
    <source>
        <dbReference type="WBParaSite" id="Hba_03642"/>
    </source>
</evidence>
<evidence type="ECO:0000256" key="9">
    <source>
        <dbReference type="SAM" id="Phobius"/>
    </source>
</evidence>
<evidence type="ECO:0000259" key="10">
    <source>
        <dbReference type="PROSITE" id="PS50268"/>
    </source>
</evidence>
<evidence type="ECO:0000313" key="11">
    <source>
        <dbReference type="Proteomes" id="UP000095283"/>
    </source>
</evidence>
<dbReference type="GO" id="GO:0007156">
    <property type="term" value="P:homophilic cell adhesion via plasma membrane adhesion molecules"/>
    <property type="evidence" value="ECO:0007669"/>
    <property type="project" value="InterPro"/>
</dbReference>
<dbReference type="CDD" id="cd11304">
    <property type="entry name" value="Cadherin_repeat"/>
    <property type="match status" value="7"/>
</dbReference>
<name>A0A1I7WF94_HETBA</name>
<feature type="domain" description="Cadherin" evidence="10">
    <location>
        <begin position="703"/>
        <end position="766"/>
    </location>
</feature>
<dbReference type="PROSITE" id="PS00232">
    <property type="entry name" value="CADHERIN_1"/>
    <property type="match status" value="2"/>
</dbReference>
<dbReference type="PRINTS" id="PR00205">
    <property type="entry name" value="CADHERIN"/>
</dbReference>
<dbReference type="PANTHER" id="PTHR24025">
    <property type="entry name" value="DESMOGLEIN FAMILY MEMBER"/>
    <property type="match status" value="1"/>
</dbReference>
<dbReference type="AlphaFoldDB" id="A0A1I7WF94"/>
<dbReference type="PROSITE" id="PS50268">
    <property type="entry name" value="CADHERIN_2"/>
    <property type="match status" value="5"/>
</dbReference>
<feature type="transmembrane region" description="Helical" evidence="9">
    <location>
        <begin position="58"/>
        <end position="82"/>
    </location>
</feature>
<evidence type="ECO:0000256" key="6">
    <source>
        <dbReference type="ARBA" id="ARBA00022989"/>
    </source>
</evidence>
<sequence>MQECNGDLTGNLDYEAVRYYMIRIKVGHMLNLLSSNIYYISLYIILHKEQAICDFHMLYFIRIKINSIVAFALIFCCCPYYQQAHPLFLNKKIHSGEVQLRRPLKETDPQDFRLYIIASDQGSPRKSTVCQVPIRIVLGSSAVQLVEPFDRYLFIRIKNIKICYVWSSGSAVFTVNATVSDPSASISYKLKESNSQFSIDQYSGEIILTDELDVYNTFFLLNLSVNFKSSQYLLSVQAATGSSTSNMLIIIDITDVNNNYPVIQNSSDILVWPDSPKIIHYVIASDKDSGENAELSFQIIPEHNDFNINKKTGALSMLRNPLLDQSILIRVSDQGSPPLYTDQILNIRISNDTKRWKYFDRTEYTIKITSEVKKGATIVDIGGSGATRLKLFPETKIFKLDQKSGIITVDGNVKDKSYTLTVMAQSSTGEVDWAVVSVEVAPPETIEGPTISSASCGSITVPENRSIKGMKNIVVTGNGSGVLFRLQSSTSLFEIEPSTGQISCSPLDREMKSEHLLVVIADENGKTDSCTIRVTVADENDNSPQFASSTPQVIFLNSTTSVGTVVHRFVATDPDLNSNGKLIEDSSKMFDIITETGDLILASAVWFLVQYPAKQPTFILVDYFCAKVGVKSYSNVKNLPTTQKEWMIRVRAYDQGIGTLKIDRYIRIKNDKINLQKYDSQPSFLYQEYISSIDEGLDRGQVITKGNTDGAFEVDSDGVVRTSQELDYEKQSEYILKIIGTGDFPEQISTRVIIRVNNLNDNPPFIPLPKKRKVPESNDMDKNRILEYTLESGEDKFVIDRFTGVIHSKTNLDYETTKEMTAIVKVTDGNFSNTTSLQVSIMDVNDNAPKFSQHFYEIKIPLSTHPDDVIIKLMNKIHRKIKFSITISYYNNINFLRSKFSIIKRN</sequence>
<evidence type="ECO:0000256" key="4">
    <source>
        <dbReference type="ARBA" id="ARBA00022837"/>
    </source>
</evidence>
<feature type="domain" description="Cadherin" evidence="10">
    <location>
        <begin position="279"/>
        <end position="359"/>
    </location>
</feature>
<dbReference type="SMART" id="SM00112">
    <property type="entry name" value="CA"/>
    <property type="match status" value="5"/>
</dbReference>
<dbReference type="GO" id="GO:0005886">
    <property type="term" value="C:plasma membrane"/>
    <property type="evidence" value="ECO:0007669"/>
    <property type="project" value="InterPro"/>
</dbReference>
<reference evidence="12" key="1">
    <citation type="submission" date="2016-11" db="UniProtKB">
        <authorList>
            <consortium name="WormBaseParasite"/>
        </authorList>
    </citation>
    <scope>IDENTIFICATION</scope>
</reference>